<dbReference type="OrthoDB" id="1932188at2759"/>
<name>A0A843X9E3_COLES</name>
<sequence>MASAAVAFRWRWPNSTVESRHHPSSHYARSSPTVPSSSSSSSSSFLNADSRRFPTFLLPTQTPWCQLLVSKGGASGCPGLRRWKIAHPPKRRTRRKKKKKRAKKARQWTRDRARACRRRAGTRRRGKPAGRSISNFGFIYLFGCKRNFGVCRAASLDKEVFDALMLVKRLGHDVREGRRRQFNYIGKLLREAEPELMDGLILATKDGDNSKLQALARLETSAVEDVYEEEENTEFQDGCNAYVDTANRWLDGLINKDSSIINEVFSIYNVDFDRQELRKLVRQVQSIRERQPDEEKDRENSTLIKAKKTHARFLRVLAKHSVVE</sequence>
<dbReference type="SUPFAM" id="SSF158710">
    <property type="entry name" value="PSPTO4464-like"/>
    <property type="match status" value="1"/>
</dbReference>
<dbReference type="Proteomes" id="UP000652761">
    <property type="component" value="Unassembled WGS sequence"/>
</dbReference>
<evidence type="ECO:0000313" key="2">
    <source>
        <dbReference type="EMBL" id="MQM15930.1"/>
    </source>
</evidence>
<dbReference type="CDD" id="cd16331">
    <property type="entry name" value="YjgA-like"/>
    <property type="match status" value="1"/>
</dbReference>
<feature type="compositionally biased region" description="Basic residues" evidence="1">
    <location>
        <begin position="81"/>
        <end position="107"/>
    </location>
</feature>
<reference evidence="2" key="1">
    <citation type="submission" date="2017-07" db="EMBL/GenBank/DDBJ databases">
        <title>Taro Niue Genome Assembly and Annotation.</title>
        <authorList>
            <person name="Atibalentja N."/>
            <person name="Keating K."/>
            <person name="Fields C.J."/>
        </authorList>
    </citation>
    <scope>NUCLEOTIDE SEQUENCE</scope>
    <source>
        <strain evidence="2">Niue_2</strain>
        <tissue evidence="2">Leaf</tissue>
    </source>
</reference>
<accession>A0A843X9E3</accession>
<evidence type="ECO:0000256" key="1">
    <source>
        <dbReference type="SAM" id="MobiDB-lite"/>
    </source>
</evidence>
<dbReference type="AlphaFoldDB" id="A0A843X9E3"/>
<organism evidence="2 3">
    <name type="scientific">Colocasia esculenta</name>
    <name type="common">Wild taro</name>
    <name type="synonym">Arum esculentum</name>
    <dbReference type="NCBI Taxonomy" id="4460"/>
    <lineage>
        <taxon>Eukaryota</taxon>
        <taxon>Viridiplantae</taxon>
        <taxon>Streptophyta</taxon>
        <taxon>Embryophyta</taxon>
        <taxon>Tracheophyta</taxon>
        <taxon>Spermatophyta</taxon>
        <taxon>Magnoliopsida</taxon>
        <taxon>Liliopsida</taxon>
        <taxon>Araceae</taxon>
        <taxon>Aroideae</taxon>
        <taxon>Colocasieae</taxon>
        <taxon>Colocasia</taxon>
    </lineage>
</organism>
<evidence type="ECO:0000313" key="3">
    <source>
        <dbReference type="Proteomes" id="UP000652761"/>
    </source>
</evidence>
<feature type="compositionally biased region" description="Low complexity" evidence="1">
    <location>
        <begin position="30"/>
        <end position="44"/>
    </location>
</feature>
<dbReference type="PANTHER" id="PTHR36898">
    <property type="entry name" value="OSJNBB0026I12.6 PROTEIN"/>
    <property type="match status" value="1"/>
</dbReference>
<comment type="caution">
    <text evidence="2">The sequence shown here is derived from an EMBL/GenBank/DDBJ whole genome shotgun (WGS) entry which is preliminary data.</text>
</comment>
<keyword evidence="3" id="KW-1185">Reference proteome</keyword>
<feature type="compositionally biased region" description="Basic residues" evidence="1">
    <location>
        <begin position="115"/>
        <end position="128"/>
    </location>
</feature>
<dbReference type="EMBL" id="NMUH01006751">
    <property type="protein sequence ID" value="MQM15930.1"/>
    <property type="molecule type" value="Genomic_DNA"/>
</dbReference>
<feature type="region of interest" description="Disordered" evidence="1">
    <location>
        <begin position="79"/>
        <end position="128"/>
    </location>
</feature>
<protein>
    <submittedName>
        <fullName evidence="2">Uncharacterized protein</fullName>
    </submittedName>
</protein>
<gene>
    <name evidence="2" type="ORF">Taro_048882</name>
</gene>
<dbReference type="Pfam" id="PF04751">
    <property type="entry name" value="DarP"/>
    <property type="match status" value="1"/>
</dbReference>
<dbReference type="PANTHER" id="PTHR36898:SF1">
    <property type="entry name" value="OS04G0250700 PROTEIN"/>
    <property type="match status" value="1"/>
</dbReference>
<dbReference type="Gene3D" id="1.10.60.30">
    <property type="entry name" value="PSPTO4464-like domains"/>
    <property type="match status" value="2"/>
</dbReference>
<dbReference type="InterPro" id="IPR023153">
    <property type="entry name" value="DarP_sf"/>
</dbReference>
<dbReference type="InterPro" id="IPR006839">
    <property type="entry name" value="DarP"/>
</dbReference>
<proteinExistence type="predicted"/>
<feature type="region of interest" description="Disordered" evidence="1">
    <location>
        <begin position="16"/>
        <end position="44"/>
    </location>
</feature>